<comment type="caution">
    <text evidence="1">The sequence shown here is derived from an EMBL/GenBank/DDBJ whole genome shotgun (WGS) entry which is preliminary data.</text>
</comment>
<dbReference type="AlphaFoldDB" id="A0A101GWW9"/>
<accession>A0A101GWW9</accession>
<organism evidence="1 2">
    <name type="scientific">Mesotoga infera</name>
    <dbReference type="NCBI Taxonomy" id="1236046"/>
    <lineage>
        <taxon>Bacteria</taxon>
        <taxon>Thermotogati</taxon>
        <taxon>Thermotogota</taxon>
        <taxon>Thermotogae</taxon>
        <taxon>Kosmotogales</taxon>
        <taxon>Kosmotogaceae</taxon>
        <taxon>Mesotoga</taxon>
    </lineage>
</organism>
<protein>
    <submittedName>
        <fullName evidence="1">Uncharacterized protein</fullName>
    </submittedName>
</protein>
<reference evidence="2" key="1">
    <citation type="journal article" date="2015" name="MBio">
        <title>Genome-Resolved Metagenomic Analysis Reveals Roles for Candidate Phyla and Other Microbial Community Members in Biogeochemical Transformations in Oil Reservoirs.</title>
        <authorList>
            <person name="Hu P."/>
            <person name="Tom L."/>
            <person name="Singh A."/>
            <person name="Thomas B.C."/>
            <person name="Baker B.J."/>
            <person name="Piceno Y.M."/>
            <person name="Andersen G.L."/>
            <person name="Banfield J.F."/>
        </authorList>
    </citation>
    <scope>NUCLEOTIDE SEQUENCE [LARGE SCALE GENOMIC DNA]</scope>
</reference>
<proteinExistence type="predicted"/>
<name>A0A101GWW9_9BACT</name>
<evidence type="ECO:0000313" key="2">
    <source>
        <dbReference type="Proteomes" id="UP000054260"/>
    </source>
</evidence>
<feature type="non-terminal residue" evidence="1">
    <location>
        <position position="1"/>
    </location>
</feature>
<dbReference type="EMBL" id="LGGH01000244">
    <property type="protein sequence ID" value="KUK66168.1"/>
    <property type="molecule type" value="Genomic_DNA"/>
</dbReference>
<gene>
    <name evidence="1" type="ORF">XD86_1300</name>
</gene>
<evidence type="ECO:0000313" key="1">
    <source>
        <dbReference type="EMBL" id="KUK66168.1"/>
    </source>
</evidence>
<sequence length="24" mass="2712">SYPQTPTLEIAFGLVFEEIDETVL</sequence>
<dbReference type="Proteomes" id="UP000054260">
    <property type="component" value="Unassembled WGS sequence"/>
</dbReference>